<feature type="transmembrane region" description="Helical" evidence="1">
    <location>
        <begin position="53"/>
        <end position="73"/>
    </location>
</feature>
<dbReference type="EMBL" id="JAIWYP010000011">
    <property type="protein sequence ID" value="KAH3738233.1"/>
    <property type="molecule type" value="Genomic_DNA"/>
</dbReference>
<keyword evidence="1" id="KW-0812">Transmembrane</keyword>
<proteinExistence type="predicted"/>
<comment type="caution">
    <text evidence="2">The sequence shown here is derived from an EMBL/GenBank/DDBJ whole genome shotgun (WGS) entry which is preliminary data.</text>
</comment>
<organism evidence="2 3">
    <name type="scientific">Dreissena polymorpha</name>
    <name type="common">Zebra mussel</name>
    <name type="synonym">Mytilus polymorpha</name>
    <dbReference type="NCBI Taxonomy" id="45954"/>
    <lineage>
        <taxon>Eukaryota</taxon>
        <taxon>Metazoa</taxon>
        <taxon>Spiralia</taxon>
        <taxon>Lophotrochozoa</taxon>
        <taxon>Mollusca</taxon>
        <taxon>Bivalvia</taxon>
        <taxon>Autobranchia</taxon>
        <taxon>Heteroconchia</taxon>
        <taxon>Euheterodonta</taxon>
        <taxon>Imparidentia</taxon>
        <taxon>Neoheterodontei</taxon>
        <taxon>Myida</taxon>
        <taxon>Dreissenoidea</taxon>
        <taxon>Dreissenidae</taxon>
        <taxon>Dreissena</taxon>
    </lineage>
</organism>
<gene>
    <name evidence="2" type="ORF">DPMN_044863</name>
</gene>
<feature type="transmembrane region" description="Helical" evidence="1">
    <location>
        <begin position="23"/>
        <end position="47"/>
    </location>
</feature>
<dbReference type="AlphaFoldDB" id="A0A9D4HZ70"/>
<reference evidence="2" key="1">
    <citation type="journal article" date="2019" name="bioRxiv">
        <title>The Genome of the Zebra Mussel, Dreissena polymorpha: A Resource for Invasive Species Research.</title>
        <authorList>
            <person name="McCartney M.A."/>
            <person name="Auch B."/>
            <person name="Kono T."/>
            <person name="Mallez S."/>
            <person name="Zhang Y."/>
            <person name="Obille A."/>
            <person name="Becker A."/>
            <person name="Abrahante J.E."/>
            <person name="Garbe J."/>
            <person name="Badalamenti J.P."/>
            <person name="Herman A."/>
            <person name="Mangelson H."/>
            <person name="Liachko I."/>
            <person name="Sullivan S."/>
            <person name="Sone E.D."/>
            <person name="Koren S."/>
            <person name="Silverstein K.A.T."/>
            <person name="Beckman K.B."/>
            <person name="Gohl D.M."/>
        </authorList>
    </citation>
    <scope>NUCLEOTIDE SEQUENCE</scope>
    <source>
        <strain evidence="2">Duluth1</strain>
        <tissue evidence="2">Whole animal</tissue>
    </source>
</reference>
<evidence type="ECO:0000313" key="3">
    <source>
        <dbReference type="Proteomes" id="UP000828390"/>
    </source>
</evidence>
<name>A0A9D4HZ70_DREPO</name>
<keyword evidence="3" id="KW-1185">Reference proteome</keyword>
<sequence>MVISRDLSLNFIRQLMALRVNNLFSLAMAGITKAIIMCTSAILFYSLDTFCKIAISSSFLSFMVMSALVCTCCSPL</sequence>
<accession>A0A9D4HZ70</accession>
<evidence type="ECO:0000256" key="1">
    <source>
        <dbReference type="SAM" id="Phobius"/>
    </source>
</evidence>
<keyword evidence="1" id="KW-1133">Transmembrane helix</keyword>
<dbReference type="Proteomes" id="UP000828390">
    <property type="component" value="Unassembled WGS sequence"/>
</dbReference>
<keyword evidence="1" id="KW-0472">Membrane</keyword>
<reference evidence="2" key="2">
    <citation type="submission" date="2020-11" db="EMBL/GenBank/DDBJ databases">
        <authorList>
            <person name="McCartney M.A."/>
            <person name="Auch B."/>
            <person name="Kono T."/>
            <person name="Mallez S."/>
            <person name="Becker A."/>
            <person name="Gohl D.M."/>
            <person name="Silverstein K.A.T."/>
            <person name="Koren S."/>
            <person name="Bechman K.B."/>
            <person name="Herman A."/>
            <person name="Abrahante J.E."/>
            <person name="Garbe J."/>
        </authorList>
    </citation>
    <scope>NUCLEOTIDE SEQUENCE</scope>
    <source>
        <strain evidence="2">Duluth1</strain>
        <tissue evidence="2">Whole animal</tissue>
    </source>
</reference>
<evidence type="ECO:0000313" key="2">
    <source>
        <dbReference type="EMBL" id="KAH3738233.1"/>
    </source>
</evidence>
<protein>
    <submittedName>
        <fullName evidence="2">Uncharacterized protein</fullName>
    </submittedName>
</protein>